<dbReference type="Gene3D" id="2.40.160.20">
    <property type="match status" value="1"/>
</dbReference>
<evidence type="ECO:0000313" key="4">
    <source>
        <dbReference type="Proteomes" id="UP000637299"/>
    </source>
</evidence>
<protein>
    <submittedName>
        <fullName evidence="3">PorT family protein</fullName>
    </submittedName>
</protein>
<comment type="caution">
    <text evidence="3">The sequence shown here is derived from an EMBL/GenBank/DDBJ whole genome shotgun (WGS) entry which is preliminary data.</text>
</comment>
<dbReference type="Proteomes" id="UP000637299">
    <property type="component" value="Unassembled WGS sequence"/>
</dbReference>
<dbReference type="RefSeq" id="WP_191735408.1">
    <property type="nucleotide sequence ID" value="NZ_JACYFS010000001.1"/>
</dbReference>
<dbReference type="InterPro" id="IPR011250">
    <property type="entry name" value="OMP/PagP_B-barrel"/>
</dbReference>
<dbReference type="Pfam" id="PF13568">
    <property type="entry name" value="OMP_b-brl_2"/>
    <property type="match status" value="1"/>
</dbReference>
<evidence type="ECO:0000256" key="1">
    <source>
        <dbReference type="SAM" id="SignalP"/>
    </source>
</evidence>
<name>A0ABR8Z8U8_9FLAO</name>
<feature type="domain" description="Outer membrane protein beta-barrel" evidence="2">
    <location>
        <begin position="17"/>
        <end position="211"/>
    </location>
</feature>
<feature type="signal peptide" evidence="1">
    <location>
        <begin position="1"/>
        <end position="18"/>
    </location>
</feature>
<gene>
    <name evidence="3" type="ORF">IC610_04385</name>
</gene>
<dbReference type="InterPro" id="IPR025665">
    <property type="entry name" value="Beta-barrel_OMP_2"/>
</dbReference>
<sequence length="238" mass="25981">MKKLFLGLAVTAGSLAFAQETEKVSVEQINVKEPVRFGIKGAATTNQFSEQKASINNQKLGFLAGAFVNIPLSRKFALQPEVLYSQMGAKSVISDTEVTAGTSTIRTKRDFTTSLNYISVPLMLQMKPADNFYIEAGPEFSYFLDGKNKGEQTIATTTAGNTVTQTQSASESISKDDIKKFNVGMGLGLGYYFTPNLGINARYVSSFTNIANNSDVANDDQKNINKNRGFQLGLNYKF</sequence>
<evidence type="ECO:0000259" key="2">
    <source>
        <dbReference type="Pfam" id="PF13568"/>
    </source>
</evidence>
<organism evidence="3 4">
    <name type="scientific">Chryseobacterium caseinilyticum</name>
    <dbReference type="NCBI Taxonomy" id="2771428"/>
    <lineage>
        <taxon>Bacteria</taxon>
        <taxon>Pseudomonadati</taxon>
        <taxon>Bacteroidota</taxon>
        <taxon>Flavobacteriia</taxon>
        <taxon>Flavobacteriales</taxon>
        <taxon>Weeksellaceae</taxon>
        <taxon>Chryseobacterium group</taxon>
        <taxon>Chryseobacterium</taxon>
    </lineage>
</organism>
<dbReference type="EMBL" id="JACYFS010000001">
    <property type="protein sequence ID" value="MBD8081660.1"/>
    <property type="molecule type" value="Genomic_DNA"/>
</dbReference>
<accession>A0ABR8Z8U8</accession>
<feature type="chain" id="PRO_5045165097" evidence="1">
    <location>
        <begin position="19"/>
        <end position="238"/>
    </location>
</feature>
<dbReference type="SUPFAM" id="SSF56925">
    <property type="entry name" value="OMPA-like"/>
    <property type="match status" value="1"/>
</dbReference>
<evidence type="ECO:0000313" key="3">
    <source>
        <dbReference type="EMBL" id="MBD8081660.1"/>
    </source>
</evidence>
<proteinExistence type="predicted"/>
<keyword evidence="4" id="KW-1185">Reference proteome</keyword>
<reference evidence="3 4" key="1">
    <citation type="submission" date="2020-09" db="EMBL/GenBank/DDBJ databases">
        <title>Genome seq and assembly of Chryseobacterium sp.</title>
        <authorList>
            <person name="Chhetri G."/>
        </authorList>
    </citation>
    <scope>NUCLEOTIDE SEQUENCE [LARGE SCALE GENOMIC DNA]</scope>
    <source>
        <strain evidence="3 4">GCR10</strain>
    </source>
</reference>
<keyword evidence="1" id="KW-0732">Signal</keyword>